<dbReference type="Gene3D" id="1.20.1740.10">
    <property type="entry name" value="Amino acid/polyamine transporter I"/>
    <property type="match status" value="1"/>
</dbReference>
<feature type="transmembrane region" description="Helical" evidence="8">
    <location>
        <begin position="105"/>
        <end position="131"/>
    </location>
</feature>
<evidence type="ECO:0000256" key="7">
    <source>
        <dbReference type="ARBA" id="ARBA00023136"/>
    </source>
</evidence>
<feature type="transmembrane region" description="Helical" evidence="8">
    <location>
        <begin position="268"/>
        <end position="292"/>
    </location>
</feature>
<comment type="caution">
    <text evidence="9">The sequence shown here is derived from an EMBL/GenBank/DDBJ whole genome shotgun (WGS) entry which is preliminary data.</text>
</comment>
<evidence type="ECO:0000256" key="5">
    <source>
        <dbReference type="ARBA" id="ARBA00022692"/>
    </source>
</evidence>
<dbReference type="PANTHER" id="PTHR34975">
    <property type="entry name" value="SPORE GERMINATION PROTEIN A2"/>
    <property type="match status" value="1"/>
</dbReference>
<feature type="transmembrane region" description="Helical" evidence="8">
    <location>
        <begin position="39"/>
        <end position="59"/>
    </location>
</feature>
<comment type="subcellular location">
    <subcellularLocation>
        <location evidence="1">Membrane</location>
        <topology evidence="1">Multi-pass membrane protein</topology>
    </subcellularLocation>
</comment>
<dbReference type="Proteomes" id="UP000517523">
    <property type="component" value="Unassembled WGS sequence"/>
</dbReference>
<dbReference type="Pfam" id="PF03845">
    <property type="entry name" value="Spore_permease"/>
    <property type="match status" value="1"/>
</dbReference>
<evidence type="ECO:0000256" key="4">
    <source>
        <dbReference type="ARBA" id="ARBA00022544"/>
    </source>
</evidence>
<dbReference type="RefSeq" id="WP_183584790.1">
    <property type="nucleotide sequence ID" value="NZ_JACHXJ010000005.1"/>
</dbReference>
<protein>
    <submittedName>
        <fullName evidence="9">Spore germination protein (Amino acid permease)</fullName>
    </submittedName>
</protein>
<proteinExistence type="inferred from homology"/>
<reference evidence="9 10" key="1">
    <citation type="submission" date="2020-08" db="EMBL/GenBank/DDBJ databases">
        <title>Genomic Encyclopedia of Type Strains, Phase III (KMG-III): the genomes of soil and plant-associated and newly described type strains.</title>
        <authorList>
            <person name="Whitman W."/>
        </authorList>
    </citation>
    <scope>NUCLEOTIDE SEQUENCE [LARGE SCALE GENOMIC DNA]</scope>
    <source>
        <strain evidence="9 10">CECT 5831</strain>
    </source>
</reference>
<feature type="transmembrane region" description="Helical" evidence="8">
    <location>
        <begin position="218"/>
        <end position="240"/>
    </location>
</feature>
<evidence type="ECO:0000256" key="1">
    <source>
        <dbReference type="ARBA" id="ARBA00004141"/>
    </source>
</evidence>
<comment type="similarity">
    <text evidence="2">Belongs to the amino acid-polyamine-organocation (APC) superfamily. Spore germination protein (SGP) (TC 2.A.3.9) family.</text>
</comment>
<accession>A0A839TZN8</accession>
<evidence type="ECO:0000313" key="9">
    <source>
        <dbReference type="EMBL" id="MBB3130689.1"/>
    </source>
</evidence>
<feature type="transmembrane region" description="Helical" evidence="8">
    <location>
        <begin position="7"/>
        <end position="27"/>
    </location>
</feature>
<keyword evidence="5 8" id="KW-0812">Transmembrane</keyword>
<dbReference type="GO" id="GO:0016020">
    <property type="term" value="C:membrane"/>
    <property type="evidence" value="ECO:0007669"/>
    <property type="project" value="UniProtKB-SubCell"/>
</dbReference>
<keyword evidence="3" id="KW-0813">Transport</keyword>
<keyword evidence="6 8" id="KW-1133">Transmembrane helix</keyword>
<evidence type="ECO:0000256" key="2">
    <source>
        <dbReference type="ARBA" id="ARBA00007998"/>
    </source>
</evidence>
<evidence type="ECO:0000256" key="8">
    <source>
        <dbReference type="SAM" id="Phobius"/>
    </source>
</evidence>
<evidence type="ECO:0000313" key="10">
    <source>
        <dbReference type="Proteomes" id="UP000517523"/>
    </source>
</evidence>
<name>A0A839TZN8_9BACL</name>
<dbReference type="PANTHER" id="PTHR34975:SF2">
    <property type="entry name" value="SPORE GERMINATION PROTEIN A2"/>
    <property type="match status" value="1"/>
</dbReference>
<evidence type="ECO:0000256" key="6">
    <source>
        <dbReference type="ARBA" id="ARBA00022989"/>
    </source>
</evidence>
<dbReference type="InterPro" id="IPR004761">
    <property type="entry name" value="Spore_GerAB"/>
</dbReference>
<feature type="transmembrane region" description="Helical" evidence="8">
    <location>
        <begin position="189"/>
        <end position="206"/>
    </location>
</feature>
<sequence>MNEKLSAFHIATLIYMIENNIVLFALPRLVAENMGTNGWVGYIILALVSTCNILLYWAVYRMGKGRSMFDILEKSLSKWILYPVYVGLAMFYILVAAFVGKNFFLIFQMISFQTSNVTFIFLLFCVMVYFLLIKHVYNISKAATVFAFLTWWTLLLTSYQAREWKLVRLTSYFFEDPAGGQVLHNWAEVYTSFIGYELCIFLFPYVNKKSKLFKGVLYGHLLTALAQVIVLLTAFGFFSFQQLQSLLYPIIDMLDFIEMPFINRVENLVFVIFVFGNLVSTTMFSFASLSMIKRIFPKTRPKRLEFFIVLGVFIVGFYSRYLSQSEYQLRRVLFTEIGIAFILPMLLILVLLFQKLRERMNSHEH</sequence>
<dbReference type="EMBL" id="JACHXJ010000005">
    <property type="protein sequence ID" value="MBB3130689.1"/>
    <property type="molecule type" value="Genomic_DNA"/>
</dbReference>
<dbReference type="AlphaFoldDB" id="A0A839TZN8"/>
<feature type="transmembrane region" description="Helical" evidence="8">
    <location>
        <begin position="333"/>
        <end position="353"/>
    </location>
</feature>
<keyword evidence="7 8" id="KW-0472">Membrane</keyword>
<keyword evidence="4" id="KW-0309">Germination</keyword>
<feature type="transmembrane region" description="Helical" evidence="8">
    <location>
        <begin position="304"/>
        <end position="321"/>
    </location>
</feature>
<feature type="transmembrane region" description="Helical" evidence="8">
    <location>
        <begin position="143"/>
        <end position="161"/>
    </location>
</feature>
<organism evidence="9 10">
    <name type="scientific">Paenibacillus rhizosphaerae</name>
    <dbReference type="NCBI Taxonomy" id="297318"/>
    <lineage>
        <taxon>Bacteria</taxon>
        <taxon>Bacillati</taxon>
        <taxon>Bacillota</taxon>
        <taxon>Bacilli</taxon>
        <taxon>Bacillales</taxon>
        <taxon>Paenibacillaceae</taxon>
        <taxon>Paenibacillus</taxon>
    </lineage>
</organism>
<evidence type="ECO:0000256" key="3">
    <source>
        <dbReference type="ARBA" id="ARBA00022448"/>
    </source>
</evidence>
<feature type="transmembrane region" description="Helical" evidence="8">
    <location>
        <begin position="79"/>
        <end position="99"/>
    </location>
</feature>
<dbReference type="GO" id="GO:0009847">
    <property type="term" value="P:spore germination"/>
    <property type="evidence" value="ECO:0007669"/>
    <property type="project" value="InterPro"/>
</dbReference>
<gene>
    <name evidence="9" type="ORF">FHS19_005408</name>
</gene>